<dbReference type="Proteomes" id="UP000181903">
    <property type="component" value="Chromosome I"/>
</dbReference>
<keyword evidence="2" id="KW-0472">Membrane</keyword>
<dbReference type="EMBL" id="LT629706">
    <property type="protein sequence ID" value="SDN36289.1"/>
    <property type="molecule type" value="Genomic_DNA"/>
</dbReference>
<organism evidence="3 4">
    <name type="scientific">Pseudomonas poae</name>
    <dbReference type="NCBI Taxonomy" id="200451"/>
    <lineage>
        <taxon>Bacteria</taxon>
        <taxon>Pseudomonadati</taxon>
        <taxon>Pseudomonadota</taxon>
        <taxon>Gammaproteobacteria</taxon>
        <taxon>Pseudomonadales</taxon>
        <taxon>Pseudomonadaceae</taxon>
        <taxon>Pseudomonas</taxon>
    </lineage>
</organism>
<keyword evidence="2" id="KW-1133">Transmembrane helix</keyword>
<dbReference type="GeneID" id="66759277"/>
<evidence type="ECO:0000256" key="2">
    <source>
        <dbReference type="SAM" id="Phobius"/>
    </source>
</evidence>
<accession>A0ABY0RA26</accession>
<proteinExistence type="predicted"/>
<feature type="region of interest" description="Disordered" evidence="1">
    <location>
        <begin position="1"/>
        <end position="20"/>
    </location>
</feature>
<name>A0ABY0RA26_9PSED</name>
<evidence type="ECO:0000313" key="4">
    <source>
        <dbReference type="Proteomes" id="UP000181903"/>
    </source>
</evidence>
<sequence length="93" mass="10196">MHTPERAGRPSLMNAPEPSSSDSFGYFVAAVLGVAVLLGICFVEYNAKVDQQRQAAVERWLLCSQMERVASVASVRGVRLSANCRTLSEQDHK</sequence>
<keyword evidence="4" id="KW-1185">Reference proteome</keyword>
<evidence type="ECO:0000256" key="1">
    <source>
        <dbReference type="SAM" id="MobiDB-lite"/>
    </source>
</evidence>
<feature type="transmembrane region" description="Helical" evidence="2">
    <location>
        <begin position="24"/>
        <end position="43"/>
    </location>
</feature>
<protein>
    <submittedName>
        <fullName evidence="3">Uncharacterized protein</fullName>
    </submittedName>
</protein>
<gene>
    <name evidence="3" type="ORF">SAMN04490208_0059</name>
</gene>
<reference evidence="3 4" key="1">
    <citation type="submission" date="2016-10" db="EMBL/GenBank/DDBJ databases">
        <authorList>
            <person name="Varghese N."/>
            <person name="Submissions S."/>
        </authorList>
    </citation>
    <scope>NUCLEOTIDE SEQUENCE [LARGE SCALE GENOMIC DNA]</scope>
    <source>
        <strain evidence="3 4">BS2776</strain>
    </source>
</reference>
<evidence type="ECO:0000313" key="3">
    <source>
        <dbReference type="EMBL" id="SDN36289.1"/>
    </source>
</evidence>
<dbReference type="RefSeq" id="WP_169794352.1">
    <property type="nucleotide sequence ID" value="NZ_CP142197.1"/>
</dbReference>
<keyword evidence="2" id="KW-0812">Transmembrane</keyword>